<keyword evidence="3" id="KW-1185">Reference proteome</keyword>
<proteinExistence type="predicted"/>
<organism evidence="2 3">
    <name type="scientific">Prorocentrum cordatum</name>
    <dbReference type="NCBI Taxonomy" id="2364126"/>
    <lineage>
        <taxon>Eukaryota</taxon>
        <taxon>Sar</taxon>
        <taxon>Alveolata</taxon>
        <taxon>Dinophyceae</taxon>
        <taxon>Prorocentrales</taxon>
        <taxon>Prorocentraceae</taxon>
        <taxon>Prorocentrum</taxon>
    </lineage>
</organism>
<evidence type="ECO:0008006" key="4">
    <source>
        <dbReference type="Google" id="ProtNLM"/>
    </source>
</evidence>
<evidence type="ECO:0000256" key="1">
    <source>
        <dbReference type="SAM" id="SignalP"/>
    </source>
</evidence>
<evidence type="ECO:0000313" key="3">
    <source>
        <dbReference type="Proteomes" id="UP001189429"/>
    </source>
</evidence>
<sequence>MARMFARALAAGVLVATQVDAVKIQASSEMNANSEMGSLTSANSEMSASALSEALGHMSAEAVQARISKYADQVGASRDEATVDDTEEEFGLRLPRRSHLRARVPERVSSVPAPSACARGPVLYRRRDRPGVGRTPTLPF</sequence>
<accession>A0ABN9XQV8</accession>
<gene>
    <name evidence="2" type="ORF">PCOR1329_LOCUS78123</name>
</gene>
<keyword evidence="1" id="KW-0732">Signal</keyword>
<name>A0ABN9XQV8_9DINO</name>
<dbReference type="EMBL" id="CAUYUJ010020865">
    <property type="protein sequence ID" value="CAK0901024.1"/>
    <property type="molecule type" value="Genomic_DNA"/>
</dbReference>
<comment type="caution">
    <text evidence="2">The sequence shown here is derived from an EMBL/GenBank/DDBJ whole genome shotgun (WGS) entry which is preliminary data.</text>
</comment>
<evidence type="ECO:0000313" key="2">
    <source>
        <dbReference type="EMBL" id="CAK0901024.1"/>
    </source>
</evidence>
<protein>
    <recommendedName>
        <fullName evidence="4">PS II complex 12 kDa extrinsic protein</fullName>
    </recommendedName>
</protein>
<feature type="signal peptide" evidence="1">
    <location>
        <begin position="1"/>
        <end position="21"/>
    </location>
</feature>
<feature type="chain" id="PRO_5047514547" description="PS II complex 12 kDa extrinsic protein" evidence="1">
    <location>
        <begin position="22"/>
        <end position="140"/>
    </location>
</feature>
<reference evidence="2" key="1">
    <citation type="submission" date="2023-10" db="EMBL/GenBank/DDBJ databases">
        <authorList>
            <person name="Chen Y."/>
            <person name="Shah S."/>
            <person name="Dougan E. K."/>
            <person name="Thang M."/>
            <person name="Chan C."/>
        </authorList>
    </citation>
    <scope>NUCLEOTIDE SEQUENCE [LARGE SCALE GENOMIC DNA]</scope>
</reference>
<dbReference type="Proteomes" id="UP001189429">
    <property type="component" value="Unassembled WGS sequence"/>
</dbReference>